<evidence type="ECO:0000256" key="4">
    <source>
        <dbReference type="ARBA" id="ARBA00022597"/>
    </source>
</evidence>
<dbReference type="AlphaFoldDB" id="A0A143BIF9"/>
<keyword evidence="6 9" id="KW-0812">Transmembrane</keyword>
<protein>
    <submittedName>
        <fullName evidence="10">Uncharacterized protein</fullName>
    </submittedName>
</protein>
<evidence type="ECO:0000313" key="11">
    <source>
        <dbReference type="Proteomes" id="UP000076404"/>
    </source>
</evidence>
<dbReference type="GO" id="GO:0009401">
    <property type="term" value="P:phosphoenolpyruvate-dependent sugar phosphotransferase system"/>
    <property type="evidence" value="ECO:0007669"/>
    <property type="project" value="UniProtKB-KW"/>
</dbReference>
<keyword evidence="8 9" id="KW-0472">Membrane</keyword>
<evidence type="ECO:0000256" key="7">
    <source>
        <dbReference type="ARBA" id="ARBA00022989"/>
    </source>
</evidence>
<dbReference type="KEGG" id="gph:GEMMAAP_07990"/>
<keyword evidence="7 9" id="KW-1133">Transmembrane helix</keyword>
<reference evidence="10 11" key="2">
    <citation type="journal article" date="2016" name="Environ. Microbiol. Rep.">
        <title>Metagenomic evidence for the presence of phototrophic Gemmatimonadetes bacteria in diverse environments.</title>
        <authorList>
            <person name="Zeng Y."/>
            <person name="Baumbach J."/>
            <person name="Barbosa E.G."/>
            <person name="Azevedo V."/>
            <person name="Zhang C."/>
            <person name="Koblizek M."/>
        </authorList>
    </citation>
    <scope>NUCLEOTIDE SEQUENCE [LARGE SCALE GENOMIC DNA]</scope>
    <source>
        <strain evidence="10 11">AP64</strain>
    </source>
</reference>
<dbReference type="RefSeq" id="WP_026850559.1">
    <property type="nucleotide sequence ID" value="NZ_CP011454.1"/>
</dbReference>
<keyword evidence="4" id="KW-0762">Sugar transport</keyword>
<keyword evidence="2" id="KW-0813">Transport</keyword>
<feature type="transmembrane region" description="Helical" evidence="9">
    <location>
        <begin position="143"/>
        <end position="170"/>
    </location>
</feature>
<keyword evidence="5" id="KW-0598">Phosphotransferase system</keyword>
<dbReference type="GO" id="GO:0005886">
    <property type="term" value="C:plasma membrane"/>
    <property type="evidence" value="ECO:0007669"/>
    <property type="project" value="UniProtKB-SubCell"/>
</dbReference>
<gene>
    <name evidence="10" type="ORF">GEMMAAP_07990</name>
</gene>
<evidence type="ECO:0000256" key="5">
    <source>
        <dbReference type="ARBA" id="ARBA00022683"/>
    </source>
</evidence>
<name>A0A143BIF9_9BACT</name>
<reference evidence="10 11" key="1">
    <citation type="journal article" date="2014" name="Proc. Natl. Acad. Sci. U.S.A.">
        <title>Functional type 2 photosynthetic reaction centers found in the rare bacterial phylum Gemmatimonadetes.</title>
        <authorList>
            <person name="Zeng Y."/>
            <person name="Feng F."/>
            <person name="Medova H."/>
            <person name="Dean J."/>
            <person name="Koblizek M."/>
        </authorList>
    </citation>
    <scope>NUCLEOTIDE SEQUENCE [LARGE SCALE GENOMIC DNA]</scope>
    <source>
        <strain evidence="10 11">AP64</strain>
    </source>
</reference>
<keyword evidence="3" id="KW-1003">Cell membrane</keyword>
<comment type="subcellular location">
    <subcellularLocation>
        <location evidence="1">Cell membrane</location>
        <topology evidence="1">Multi-pass membrane protein</topology>
    </subcellularLocation>
</comment>
<feature type="transmembrane region" description="Helical" evidence="9">
    <location>
        <begin position="220"/>
        <end position="235"/>
    </location>
</feature>
<feature type="transmembrane region" description="Helical" evidence="9">
    <location>
        <begin position="190"/>
        <end position="208"/>
    </location>
</feature>
<evidence type="ECO:0000256" key="1">
    <source>
        <dbReference type="ARBA" id="ARBA00004651"/>
    </source>
</evidence>
<dbReference type="Pfam" id="PF03609">
    <property type="entry name" value="EII-Sor"/>
    <property type="match status" value="1"/>
</dbReference>
<dbReference type="EMBL" id="CP011454">
    <property type="protein sequence ID" value="AMW04788.1"/>
    <property type="molecule type" value="Genomic_DNA"/>
</dbReference>
<evidence type="ECO:0000256" key="9">
    <source>
        <dbReference type="SAM" id="Phobius"/>
    </source>
</evidence>
<dbReference type="STRING" id="1379270.GEMMAAP_07990"/>
<evidence type="ECO:0000256" key="3">
    <source>
        <dbReference type="ARBA" id="ARBA00022475"/>
    </source>
</evidence>
<dbReference type="eggNOG" id="COG3715">
    <property type="taxonomic scope" value="Bacteria"/>
</dbReference>
<dbReference type="OrthoDB" id="9792540at2"/>
<sequence>MDGLALLVDLVPVALLAGVAGLDVVSFPQAMISRPIVAATLGGAFLGAPEAGLVCGTALECLALEALPVGASRYPEWGSASVVAGAVAAVGATDSSFPDVGAFAVAVLVGILTAWGGGWTMVKHRQLIARFARPRLGQLAAGSRNTVVGLQVFGMTADLMRGAIIGAVVYLLSRPVAAMVNTKWTVDEDLSRAIIVACVAAVAASAVWKDFHAISGTRRLFVASLAVGTLLVVAGG</sequence>
<organism evidence="10 11">
    <name type="scientific">Gemmatimonas phototrophica</name>
    <dbReference type="NCBI Taxonomy" id="1379270"/>
    <lineage>
        <taxon>Bacteria</taxon>
        <taxon>Pseudomonadati</taxon>
        <taxon>Gemmatimonadota</taxon>
        <taxon>Gemmatimonadia</taxon>
        <taxon>Gemmatimonadales</taxon>
        <taxon>Gemmatimonadaceae</taxon>
        <taxon>Gemmatimonas</taxon>
    </lineage>
</organism>
<keyword evidence="11" id="KW-1185">Reference proteome</keyword>
<dbReference type="Proteomes" id="UP000076404">
    <property type="component" value="Chromosome"/>
</dbReference>
<dbReference type="InterPro" id="IPR004700">
    <property type="entry name" value="PTS_IIC_man"/>
</dbReference>
<proteinExistence type="predicted"/>
<evidence type="ECO:0000256" key="2">
    <source>
        <dbReference type="ARBA" id="ARBA00022448"/>
    </source>
</evidence>
<evidence type="ECO:0000313" key="10">
    <source>
        <dbReference type="EMBL" id="AMW04788.1"/>
    </source>
</evidence>
<evidence type="ECO:0000256" key="6">
    <source>
        <dbReference type="ARBA" id="ARBA00022692"/>
    </source>
</evidence>
<accession>A0A143BIF9</accession>
<evidence type="ECO:0000256" key="8">
    <source>
        <dbReference type="ARBA" id="ARBA00023136"/>
    </source>
</evidence>
<feature type="transmembrane region" description="Helical" evidence="9">
    <location>
        <begin position="100"/>
        <end position="122"/>
    </location>
</feature>